<dbReference type="InterPro" id="IPR003008">
    <property type="entry name" value="Tubulin_FtsZ_GTPase"/>
</dbReference>
<dbReference type="SUPFAM" id="SSF52490">
    <property type="entry name" value="Tubulin nucleotide-binding domain-like"/>
    <property type="match status" value="1"/>
</dbReference>
<accession>X1U886</accession>
<feature type="non-terminal residue" evidence="4">
    <location>
        <position position="274"/>
    </location>
</feature>
<evidence type="ECO:0000259" key="3">
    <source>
        <dbReference type="SMART" id="SM00864"/>
    </source>
</evidence>
<dbReference type="Pfam" id="PF00091">
    <property type="entry name" value="Tubulin"/>
    <property type="match status" value="1"/>
</dbReference>
<dbReference type="InterPro" id="IPR037103">
    <property type="entry name" value="Tubulin/FtsZ-like_C"/>
</dbReference>
<dbReference type="InterPro" id="IPR048737">
    <property type="entry name" value="CetZ_C"/>
</dbReference>
<dbReference type="GO" id="GO:0007017">
    <property type="term" value="P:microtubule-based process"/>
    <property type="evidence" value="ECO:0007669"/>
    <property type="project" value="InterPro"/>
</dbReference>
<dbReference type="GO" id="GO:0032153">
    <property type="term" value="C:cell division site"/>
    <property type="evidence" value="ECO:0007669"/>
    <property type="project" value="TreeGrafter"/>
</dbReference>
<name>X1U886_9ZZZZ</name>
<dbReference type="Gene3D" id="3.40.50.1440">
    <property type="entry name" value="Tubulin/FtsZ, GTPase domain"/>
    <property type="match status" value="1"/>
</dbReference>
<feature type="non-terminal residue" evidence="4">
    <location>
        <position position="1"/>
    </location>
</feature>
<dbReference type="GO" id="GO:0005525">
    <property type="term" value="F:GTP binding"/>
    <property type="evidence" value="ECO:0007669"/>
    <property type="project" value="UniProtKB-KW"/>
</dbReference>
<protein>
    <recommendedName>
        <fullName evidence="3">Tubulin/FtsZ GTPase domain-containing protein</fullName>
    </recommendedName>
</protein>
<dbReference type="GO" id="GO:0005874">
    <property type="term" value="C:microtubule"/>
    <property type="evidence" value="ECO:0007669"/>
    <property type="project" value="InterPro"/>
</dbReference>
<dbReference type="InterPro" id="IPR017975">
    <property type="entry name" value="Tubulin_CS"/>
</dbReference>
<reference evidence="4" key="1">
    <citation type="journal article" date="2014" name="Front. Microbiol.">
        <title>High frequency of phylogenetically diverse reductive dehalogenase-homologous genes in deep subseafloor sedimentary metagenomes.</title>
        <authorList>
            <person name="Kawai M."/>
            <person name="Futagami T."/>
            <person name="Toyoda A."/>
            <person name="Takaki Y."/>
            <person name="Nishi S."/>
            <person name="Hori S."/>
            <person name="Arai W."/>
            <person name="Tsubouchi T."/>
            <person name="Morono Y."/>
            <person name="Uchiyama I."/>
            <person name="Ito T."/>
            <person name="Fujiyama A."/>
            <person name="Inagaki F."/>
            <person name="Takami H."/>
        </authorList>
    </citation>
    <scope>NUCLEOTIDE SEQUENCE</scope>
    <source>
        <strain evidence="4">Expedition CK06-06</strain>
    </source>
</reference>
<comment type="caution">
    <text evidence="4">The sequence shown here is derived from an EMBL/GenBank/DDBJ whole genome shotgun (WGS) entry which is preliminary data.</text>
</comment>
<dbReference type="GO" id="GO:0005737">
    <property type="term" value="C:cytoplasm"/>
    <property type="evidence" value="ECO:0007669"/>
    <property type="project" value="TreeGrafter"/>
</dbReference>
<dbReference type="Gene3D" id="3.30.1330.20">
    <property type="entry name" value="Tubulin/FtsZ, C-terminal domain"/>
    <property type="match status" value="1"/>
</dbReference>
<dbReference type="InterPro" id="IPR036525">
    <property type="entry name" value="Tubulin/FtsZ_GTPase_sf"/>
</dbReference>
<dbReference type="Pfam" id="PF21011">
    <property type="entry name" value="CetZ_C"/>
    <property type="match status" value="1"/>
</dbReference>
<dbReference type="PROSITE" id="PS00227">
    <property type="entry name" value="TUBULIN"/>
    <property type="match status" value="1"/>
</dbReference>
<gene>
    <name evidence="4" type="ORF">S12H4_33133</name>
</gene>
<dbReference type="AlphaFoldDB" id="X1U886"/>
<organism evidence="4">
    <name type="scientific">marine sediment metagenome</name>
    <dbReference type="NCBI Taxonomy" id="412755"/>
    <lineage>
        <taxon>unclassified sequences</taxon>
        <taxon>metagenomes</taxon>
        <taxon>ecological metagenomes</taxon>
    </lineage>
</organism>
<dbReference type="GO" id="GO:0003924">
    <property type="term" value="F:GTPase activity"/>
    <property type="evidence" value="ECO:0007669"/>
    <property type="project" value="InterPro"/>
</dbReference>
<sequence>SGLSHIKHDYQHRIIIGGRKTSGHGVGKINDLASEIAKEDADKVIDAIRKTKRFFDSDAFLLVASTAGGTGSGSIPVISQALKNRYVDKPVYTLLVLPFEHEENTEVRTIYNTATCLKSISSVADAVFLIDNQRYIKKDHTLRNNIYRINELIAEPFYDLLCVGEEKKTKYIGSRLIDAGDIIQTLSGWSVLGYGKSRLPLFRLPFVQKVDFRKKSNETHKGIQTMDAAISELSLECNPNDSSKALYLLAAPEREMNMNLVKELGDSLRNIAPE</sequence>
<dbReference type="PANTHER" id="PTHR30314:SF10">
    <property type="entry name" value="TUBULIN-LIKE PROTEIN CETZ"/>
    <property type="match status" value="1"/>
</dbReference>
<dbReference type="SMART" id="SM00864">
    <property type="entry name" value="Tubulin"/>
    <property type="match status" value="1"/>
</dbReference>
<evidence type="ECO:0000313" key="4">
    <source>
        <dbReference type="EMBL" id="GAI96050.1"/>
    </source>
</evidence>
<dbReference type="InterPro" id="IPR045061">
    <property type="entry name" value="FtsZ/CetZ"/>
</dbReference>
<feature type="domain" description="Tubulin/FtsZ GTPase" evidence="3">
    <location>
        <begin position="2"/>
        <end position="165"/>
    </location>
</feature>
<keyword evidence="2" id="KW-0342">GTP-binding</keyword>
<proteinExistence type="predicted"/>
<dbReference type="PANTHER" id="PTHR30314">
    <property type="entry name" value="CELL DIVISION PROTEIN FTSZ-RELATED"/>
    <property type="match status" value="1"/>
</dbReference>
<dbReference type="PRINTS" id="PR01161">
    <property type="entry name" value="TUBULIN"/>
</dbReference>
<evidence type="ECO:0000256" key="2">
    <source>
        <dbReference type="ARBA" id="ARBA00023134"/>
    </source>
</evidence>
<dbReference type="GO" id="GO:0051301">
    <property type="term" value="P:cell division"/>
    <property type="evidence" value="ECO:0007669"/>
    <property type="project" value="TreeGrafter"/>
</dbReference>
<keyword evidence="1" id="KW-0547">Nucleotide-binding</keyword>
<dbReference type="EMBL" id="BARW01019503">
    <property type="protein sequence ID" value="GAI96050.1"/>
    <property type="molecule type" value="Genomic_DNA"/>
</dbReference>
<evidence type="ECO:0000256" key="1">
    <source>
        <dbReference type="ARBA" id="ARBA00022741"/>
    </source>
</evidence>
<dbReference type="InterPro" id="IPR000217">
    <property type="entry name" value="Tubulin"/>
</dbReference>